<keyword evidence="4 7" id="KW-0812">Transmembrane</keyword>
<dbReference type="PANTHER" id="PTHR22911">
    <property type="entry name" value="ACYL-MALONYL CONDENSING ENZYME-RELATED"/>
    <property type="match status" value="1"/>
</dbReference>
<dbReference type="RefSeq" id="WP_034889590.1">
    <property type="nucleotide sequence ID" value="NZ_JRUQ01000022.1"/>
</dbReference>
<evidence type="ECO:0000313" key="9">
    <source>
        <dbReference type="EMBL" id="KGT94944.1"/>
    </source>
</evidence>
<evidence type="ECO:0000256" key="6">
    <source>
        <dbReference type="ARBA" id="ARBA00023136"/>
    </source>
</evidence>
<feature type="transmembrane region" description="Helical" evidence="7">
    <location>
        <begin position="242"/>
        <end position="261"/>
    </location>
</feature>
<protein>
    <submittedName>
        <fullName evidence="9">Membrane protein</fullName>
    </submittedName>
</protein>
<evidence type="ECO:0000256" key="3">
    <source>
        <dbReference type="ARBA" id="ARBA00022475"/>
    </source>
</evidence>
<dbReference type="SUPFAM" id="SSF103481">
    <property type="entry name" value="Multidrug resistance efflux transporter EmrE"/>
    <property type="match status" value="2"/>
</dbReference>
<comment type="caution">
    <text evidence="9">The sequence shown here is derived from an EMBL/GenBank/DDBJ whole genome shotgun (WGS) entry which is preliminary data.</text>
</comment>
<dbReference type="InterPro" id="IPR000620">
    <property type="entry name" value="EamA_dom"/>
</dbReference>
<evidence type="ECO:0000256" key="5">
    <source>
        <dbReference type="ARBA" id="ARBA00022989"/>
    </source>
</evidence>
<dbReference type="PANTHER" id="PTHR22911:SF135">
    <property type="entry name" value="BLR4310 PROTEIN"/>
    <property type="match status" value="1"/>
</dbReference>
<dbReference type="OrthoDB" id="6536524at2"/>
<feature type="transmembrane region" description="Helical" evidence="7">
    <location>
        <begin position="12"/>
        <end position="30"/>
    </location>
</feature>
<evidence type="ECO:0000313" key="10">
    <source>
        <dbReference type="Proteomes" id="UP000030351"/>
    </source>
</evidence>
<feature type="transmembrane region" description="Helical" evidence="7">
    <location>
        <begin position="125"/>
        <end position="144"/>
    </location>
</feature>
<sequence>MKRNTQVNGNMIGILGGVILSTDSVFIRMMNIPDSWTIVALRGVFMWAVCLLVWAFWGRSRSTLGQPWLTKDNALATLFFCIASACFVNALNRGNVATVLVIISSTPFISALISRVFFHIKSDRSVMIAALAGVAGVIIVMSGRTEGHHALANAFALATAVSMALAFIFASRIKGGTVGLPSLGGLLASLVIALLMGPELGENLKTLSFAQYGWSLAEGALIMPLAMGLITLSTRYVSPANAGLFLLLETALAPLWMALFLDEMPTIQAVIGGATIVAAVILQTLHARAQVDPARYADAG</sequence>
<evidence type="ECO:0000256" key="1">
    <source>
        <dbReference type="ARBA" id="ARBA00004651"/>
    </source>
</evidence>
<feature type="transmembrane region" description="Helical" evidence="7">
    <location>
        <begin position="177"/>
        <end position="197"/>
    </location>
</feature>
<proteinExistence type="inferred from homology"/>
<name>A0A0A3ZAX3_9GAMM</name>
<dbReference type="InterPro" id="IPR037185">
    <property type="entry name" value="EmrE-like"/>
</dbReference>
<keyword evidence="3" id="KW-1003">Cell membrane</keyword>
<evidence type="ECO:0000256" key="4">
    <source>
        <dbReference type="ARBA" id="ARBA00022692"/>
    </source>
</evidence>
<comment type="similarity">
    <text evidence="2">Belongs to the EamA transporter family.</text>
</comment>
<dbReference type="AlphaFoldDB" id="A0A0A3ZAX3"/>
<dbReference type="STRING" id="371042.NG99_06150"/>
<feature type="transmembrane region" description="Helical" evidence="7">
    <location>
        <begin position="97"/>
        <end position="118"/>
    </location>
</feature>
<keyword evidence="5 7" id="KW-1133">Transmembrane helix</keyword>
<feature type="transmembrane region" description="Helical" evidence="7">
    <location>
        <begin position="150"/>
        <end position="170"/>
    </location>
</feature>
<dbReference type="Pfam" id="PF00892">
    <property type="entry name" value="EamA"/>
    <property type="match status" value="1"/>
</dbReference>
<feature type="domain" description="EamA" evidence="8">
    <location>
        <begin position="9"/>
        <end position="141"/>
    </location>
</feature>
<keyword evidence="6 7" id="KW-0472">Membrane</keyword>
<reference evidence="9 10" key="1">
    <citation type="submission" date="2014-10" db="EMBL/GenBank/DDBJ databases">
        <title>Genome sequence of Erwinia typographi M043b.</title>
        <authorList>
            <person name="Chan K.-G."/>
            <person name="Tan W.-S."/>
        </authorList>
    </citation>
    <scope>NUCLEOTIDE SEQUENCE [LARGE SCALE GENOMIC DNA]</scope>
    <source>
        <strain evidence="9 10">M043b</strain>
    </source>
</reference>
<dbReference type="eggNOG" id="COG0697">
    <property type="taxonomic scope" value="Bacteria"/>
</dbReference>
<organism evidence="9 10">
    <name type="scientific">Erwinia typographi</name>
    <dbReference type="NCBI Taxonomy" id="371042"/>
    <lineage>
        <taxon>Bacteria</taxon>
        <taxon>Pseudomonadati</taxon>
        <taxon>Pseudomonadota</taxon>
        <taxon>Gammaproteobacteria</taxon>
        <taxon>Enterobacterales</taxon>
        <taxon>Erwiniaceae</taxon>
        <taxon>Erwinia</taxon>
    </lineage>
</organism>
<accession>A0A0A3ZAX3</accession>
<dbReference type="GO" id="GO:0016020">
    <property type="term" value="C:membrane"/>
    <property type="evidence" value="ECO:0007669"/>
    <property type="project" value="InterPro"/>
</dbReference>
<gene>
    <name evidence="9" type="ORF">NG99_06150</name>
</gene>
<comment type="subcellular location">
    <subcellularLocation>
        <location evidence="1">Cell membrane</location>
        <topology evidence="1">Multi-pass membrane protein</topology>
    </subcellularLocation>
</comment>
<feature type="transmembrane region" description="Helical" evidence="7">
    <location>
        <begin position="209"/>
        <end position="230"/>
    </location>
</feature>
<keyword evidence="10" id="KW-1185">Reference proteome</keyword>
<dbReference type="Proteomes" id="UP000030351">
    <property type="component" value="Unassembled WGS sequence"/>
</dbReference>
<dbReference type="EMBL" id="JRUQ01000022">
    <property type="protein sequence ID" value="KGT94944.1"/>
    <property type="molecule type" value="Genomic_DNA"/>
</dbReference>
<evidence type="ECO:0000259" key="8">
    <source>
        <dbReference type="Pfam" id="PF00892"/>
    </source>
</evidence>
<evidence type="ECO:0000256" key="7">
    <source>
        <dbReference type="SAM" id="Phobius"/>
    </source>
</evidence>
<feature type="transmembrane region" description="Helical" evidence="7">
    <location>
        <begin position="267"/>
        <end position="285"/>
    </location>
</feature>
<evidence type="ECO:0000256" key="2">
    <source>
        <dbReference type="ARBA" id="ARBA00007362"/>
    </source>
</evidence>
<feature type="transmembrane region" description="Helical" evidence="7">
    <location>
        <begin position="36"/>
        <end position="57"/>
    </location>
</feature>
<feature type="transmembrane region" description="Helical" evidence="7">
    <location>
        <begin position="73"/>
        <end position="91"/>
    </location>
</feature>